<dbReference type="PANTHER" id="PTHR24020">
    <property type="entry name" value="COLLAGEN ALPHA"/>
    <property type="match status" value="1"/>
</dbReference>
<dbReference type="SUPFAM" id="SSF53300">
    <property type="entry name" value="vWA-like"/>
    <property type="match status" value="1"/>
</dbReference>
<keyword evidence="5" id="KW-0677">Repeat</keyword>
<dbReference type="PROSITE" id="PS50234">
    <property type="entry name" value="VWFA"/>
    <property type="match status" value="1"/>
</dbReference>
<dbReference type="InterPro" id="IPR050525">
    <property type="entry name" value="ECM_Assembly_Org"/>
</dbReference>
<dbReference type="AlphaFoldDB" id="A0A5J5CN05"/>
<dbReference type="GO" id="GO:0005615">
    <property type="term" value="C:extracellular space"/>
    <property type="evidence" value="ECO:0007669"/>
    <property type="project" value="TreeGrafter"/>
</dbReference>
<comment type="subcellular location">
    <subcellularLocation>
        <location evidence="1">Secreted</location>
        <location evidence="1">Extracellular space</location>
        <location evidence="1">Extracellular matrix</location>
    </subcellularLocation>
</comment>
<evidence type="ECO:0000256" key="1">
    <source>
        <dbReference type="ARBA" id="ARBA00004498"/>
    </source>
</evidence>
<dbReference type="SMART" id="SM00327">
    <property type="entry name" value="VWA"/>
    <property type="match status" value="1"/>
</dbReference>
<dbReference type="InterPro" id="IPR002035">
    <property type="entry name" value="VWF_A"/>
</dbReference>
<evidence type="ECO:0000256" key="3">
    <source>
        <dbReference type="ARBA" id="ARBA00022530"/>
    </source>
</evidence>
<dbReference type="FunFam" id="3.40.50.410:FF:000003">
    <property type="entry name" value="Collagen type VI alpha 3 chain"/>
    <property type="match status" value="1"/>
</dbReference>
<keyword evidence="2" id="KW-0964">Secreted</keyword>
<protein>
    <recommendedName>
        <fullName evidence="8">VWFA domain-containing protein</fullName>
    </recommendedName>
</protein>
<dbReference type="PANTHER" id="PTHR24020:SF17">
    <property type="entry name" value="COLLAGEN ALPHA-1(XII) CHAIN"/>
    <property type="match status" value="1"/>
</dbReference>
<comment type="caution">
    <text evidence="9">The sequence shown here is derived from an EMBL/GenBank/DDBJ whole genome shotgun (WGS) entry which is preliminary data.</text>
</comment>
<dbReference type="EMBL" id="VOFY01000018">
    <property type="protein sequence ID" value="KAA8582944.1"/>
    <property type="molecule type" value="Genomic_DNA"/>
</dbReference>
<proteinExistence type="predicted"/>
<reference evidence="9 10" key="1">
    <citation type="submission" date="2019-08" db="EMBL/GenBank/DDBJ databases">
        <title>A chromosome-level genome assembly, high-density linkage maps, and genome scans reveal the genomic architecture of hybrid incompatibilities underlying speciation via character displacement in darters (Percidae: Etheostominae).</title>
        <authorList>
            <person name="Moran R.L."/>
            <person name="Catchen J.M."/>
            <person name="Fuller R.C."/>
        </authorList>
    </citation>
    <scope>NUCLEOTIDE SEQUENCE [LARGE SCALE GENOMIC DNA]</scope>
    <source>
        <strain evidence="9">EspeVRDwgs_2016</strain>
        <tissue evidence="9">Muscle</tissue>
    </source>
</reference>
<evidence type="ECO:0000256" key="6">
    <source>
        <dbReference type="ARBA" id="ARBA00022889"/>
    </source>
</evidence>
<feature type="domain" description="VWFA" evidence="8">
    <location>
        <begin position="26"/>
        <end position="160"/>
    </location>
</feature>
<dbReference type="Pfam" id="PF00092">
    <property type="entry name" value="VWA"/>
    <property type="match status" value="1"/>
</dbReference>
<keyword evidence="10" id="KW-1185">Reference proteome</keyword>
<gene>
    <name evidence="9" type="ORF">FQN60_015490</name>
</gene>
<evidence type="ECO:0000259" key="8">
    <source>
        <dbReference type="PROSITE" id="PS50234"/>
    </source>
</evidence>
<dbReference type="InterPro" id="IPR036465">
    <property type="entry name" value="vWFA_dom_sf"/>
</dbReference>
<keyword evidence="3" id="KW-0272">Extracellular matrix</keyword>
<organism evidence="9 10">
    <name type="scientific">Etheostoma spectabile</name>
    <name type="common">orangethroat darter</name>
    <dbReference type="NCBI Taxonomy" id="54343"/>
    <lineage>
        <taxon>Eukaryota</taxon>
        <taxon>Metazoa</taxon>
        <taxon>Chordata</taxon>
        <taxon>Craniata</taxon>
        <taxon>Vertebrata</taxon>
        <taxon>Euteleostomi</taxon>
        <taxon>Actinopterygii</taxon>
        <taxon>Neopterygii</taxon>
        <taxon>Teleostei</taxon>
        <taxon>Neoteleostei</taxon>
        <taxon>Acanthomorphata</taxon>
        <taxon>Eupercaria</taxon>
        <taxon>Perciformes</taxon>
        <taxon>Percoidei</taxon>
        <taxon>Percidae</taxon>
        <taxon>Etheostomatinae</taxon>
        <taxon>Etheostoma</taxon>
    </lineage>
</organism>
<dbReference type="PRINTS" id="PR00453">
    <property type="entry name" value="VWFADOMAIN"/>
</dbReference>
<sequence>MMFYVNSTFFFYCAPPTECSFSAIADVVFLVDGSWSVGRPNFKYVRNFISAAAGAFQIGEDKTRVAVIQHSTDPRTEFNLKRHFTRPALLRAIGSLPYKEGDTVTGDALNYLLKNTFTEAAGARTGFPRVLVILTDGKSESPVESYAKQLRSSGVEIFVL</sequence>
<dbReference type="Proteomes" id="UP000327493">
    <property type="component" value="Chromosome 18"/>
</dbReference>
<evidence type="ECO:0000313" key="10">
    <source>
        <dbReference type="Proteomes" id="UP000327493"/>
    </source>
</evidence>
<dbReference type="Gene3D" id="3.40.50.410">
    <property type="entry name" value="von Willebrand factor, type A domain"/>
    <property type="match status" value="1"/>
</dbReference>
<name>A0A5J5CN05_9PERO</name>
<keyword evidence="7" id="KW-0176">Collagen</keyword>
<keyword evidence="4" id="KW-0732">Signal</keyword>
<evidence type="ECO:0000256" key="4">
    <source>
        <dbReference type="ARBA" id="ARBA00022729"/>
    </source>
</evidence>
<evidence type="ECO:0000256" key="2">
    <source>
        <dbReference type="ARBA" id="ARBA00022525"/>
    </source>
</evidence>
<evidence type="ECO:0000256" key="7">
    <source>
        <dbReference type="ARBA" id="ARBA00023119"/>
    </source>
</evidence>
<dbReference type="GO" id="GO:0005581">
    <property type="term" value="C:collagen trimer"/>
    <property type="evidence" value="ECO:0007669"/>
    <property type="project" value="UniProtKB-KW"/>
</dbReference>
<keyword evidence="6" id="KW-0130">Cell adhesion</keyword>
<feature type="non-terminal residue" evidence="9">
    <location>
        <position position="160"/>
    </location>
</feature>
<dbReference type="GO" id="GO:0007155">
    <property type="term" value="P:cell adhesion"/>
    <property type="evidence" value="ECO:0007669"/>
    <property type="project" value="UniProtKB-KW"/>
</dbReference>
<evidence type="ECO:0000313" key="9">
    <source>
        <dbReference type="EMBL" id="KAA8582944.1"/>
    </source>
</evidence>
<evidence type="ECO:0000256" key="5">
    <source>
        <dbReference type="ARBA" id="ARBA00022737"/>
    </source>
</evidence>
<dbReference type="GO" id="GO:0035987">
    <property type="term" value="P:endodermal cell differentiation"/>
    <property type="evidence" value="ECO:0007669"/>
    <property type="project" value="TreeGrafter"/>
</dbReference>
<accession>A0A5J5CN05</accession>